<comment type="caution">
    <text evidence="2">The sequence shown here is derived from an EMBL/GenBank/DDBJ whole genome shotgun (WGS) entry which is preliminary data.</text>
</comment>
<feature type="transmembrane region" description="Helical" evidence="1">
    <location>
        <begin position="198"/>
        <end position="221"/>
    </location>
</feature>
<keyword evidence="3" id="KW-1185">Reference proteome</keyword>
<reference evidence="2" key="1">
    <citation type="submission" date="2021-01" db="EMBL/GenBank/DDBJ databases">
        <title>Whole genome shotgun sequence of Virgisporangium aliadipatigenens NBRC 105644.</title>
        <authorList>
            <person name="Komaki H."/>
            <person name="Tamura T."/>
        </authorList>
    </citation>
    <scope>NUCLEOTIDE SEQUENCE</scope>
    <source>
        <strain evidence="2">NBRC 105644</strain>
    </source>
</reference>
<dbReference type="Gene3D" id="1.10.10.10">
    <property type="entry name" value="Winged helix-like DNA-binding domain superfamily/Winged helix DNA-binding domain"/>
    <property type="match status" value="1"/>
</dbReference>
<evidence type="ECO:0000256" key="1">
    <source>
        <dbReference type="SAM" id="Phobius"/>
    </source>
</evidence>
<keyword evidence="1" id="KW-0472">Membrane</keyword>
<gene>
    <name evidence="2" type="ORF">Val02_60000</name>
</gene>
<organism evidence="2 3">
    <name type="scientific">Virgisporangium aliadipatigenens</name>
    <dbReference type="NCBI Taxonomy" id="741659"/>
    <lineage>
        <taxon>Bacteria</taxon>
        <taxon>Bacillati</taxon>
        <taxon>Actinomycetota</taxon>
        <taxon>Actinomycetes</taxon>
        <taxon>Micromonosporales</taxon>
        <taxon>Micromonosporaceae</taxon>
        <taxon>Virgisporangium</taxon>
    </lineage>
</organism>
<dbReference type="InterPro" id="IPR036388">
    <property type="entry name" value="WH-like_DNA-bd_sf"/>
</dbReference>
<dbReference type="Proteomes" id="UP000619260">
    <property type="component" value="Unassembled WGS sequence"/>
</dbReference>
<feature type="transmembrane region" description="Helical" evidence="1">
    <location>
        <begin position="171"/>
        <end position="192"/>
    </location>
</feature>
<dbReference type="EMBL" id="BOPF01000024">
    <property type="protein sequence ID" value="GIJ49114.1"/>
    <property type="molecule type" value="Genomic_DNA"/>
</dbReference>
<protein>
    <submittedName>
        <fullName evidence="2">Uncharacterized protein</fullName>
    </submittedName>
</protein>
<dbReference type="InterPro" id="IPR013324">
    <property type="entry name" value="RNA_pol_sigma_r3/r4-like"/>
</dbReference>
<accession>A0A8J3YP15</accession>
<name>A0A8J3YP15_9ACTN</name>
<proteinExistence type="predicted"/>
<dbReference type="AlphaFoldDB" id="A0A8J3YP15"/>
<evidence type="ECO:0000313" key="2">
    <source>
        <dbReference type="EMBL" id="GIJ49114.1"/>
    </source>
</evidence>
<sequence length="230" mass="25413">MNGSDSPPGVEDPDADASLTRWVLQLARRRGVSEAEIDAGAVVRHAAEAGWERWSASNVPPEWLRGVAYPTQDPLAERPGRVSVEETYRAWRAMAAIARLPEHQRIAVYLHYVWGWSGPEITDLLDGADGVIASEFQLGVVRGPATTGLRAFRVDDDAYEPRPRSSFTSGLVNLVLLTAVLWGVPLLLVWWLGPDSWWYLPLFVVVFVATGAAAVYVALLLGERRRRGRS</sequence>
<dbReference type="SUPFAM" id="SSF88659">
    <property type="entry name" value="Sigma3 and sigma4 domains of RNA polymerase sigma factors"/>
    <property type="match status" value="1"/>
</dbReference>
<evidence type="ECO:0000313" key="3">
    <source>
        <dbReference type="Proteomes" id="UP000619260"/>
    </source>
</evidence>
<keyword evidence="1" id="KW-0812">Transmembrane</keyword>
<keyword evidence="1" id="KW-1133">Transmembrane helix</keyword>
<dbReference type="RefSeq" id="WP_203902578.1">
    <property type="nucleotide sequence ID" value="NZ_BOPF01000024.1"/>
</dbReference>